<proteinExistence type="predicted"/>
<protein>
    <submittedName>
        <fullName evidence="1">Uncharacterized protein</fullName>
    </submittedName>
</protein>
<sequence length="181" mass="20822">MNKAILDGTDVPILGWAFRQVQKGEHLFLEAELDVHPTVVNFLSTLNYKKEKITLVTEGNEELTGIFEIYLGISRILLIGNSQEIEGADPFSFFQQKNKTLSANKKNQLTIEKELKKDPRLMQIGILQVLLDHKIDDQENRKFILALLDKLVKGEKLTRFDEFIKKEVAYSVEEAMNEKDE</sequence>
<evidence type="ECO:0000313" key="2">
    <source>
        <dbReference type="Proteomes" id="UP001341444"/>
    </source>
</evidence>
<accession>A0ABU6MGF6</accession>
<name>A0ABU6MGF6_9BACI</name>
<dbReference type="RefSeq" id="WP_066268758.1">
    <property type="nucleotide sequence ID" value="NZ_JARMAB010000012.1"/>
</dbReference>
<dbReference type="EMBL" id="JARMAB010000012">
    <property type="protein sequence ID" value="MED1203467.1"/>
    <property type="molecule type" value="Genomic_DNA"/>
</dbReference>
<reference evidence="1 2" key="1">
    <citation type="submission" date="2023-03" db="EMBL/GenBank/DDBJ databases">
        <title>Bacillus Genome Sequencing.</title>
        <authorList>
            <person name="Dunlap C."/>
        </authorList>
    </citation>
    <scope>NUCLEOTIDE SEQUENCE [LARGE SCALE GENOMIC DNA]</scope>
    <source>
        <strain evidence="1 2">B-23453</strain>
    </source>
</reference>
<organism evidence="1 2">
    <name type="scientific">Heyndrickxia acidicola</name>
    <dbReference type="NCBI Taxonomy" id="209389"/>
    <lineage>
        <taxon>Bacteria</taxon>
        <taxon>Bacillati</taxon>
        <taxon>Bacillota</taxon>
        <taxon>Bacilli</taxon>
        <taxon>Bacillales</taxon>
        <taxon>Bacillaceae</taxon>
        <taxon>Heyndrickxia</taxon>
    </lineage>
</organism>
<dbReference type="Proteomes" id="UP001341444">
    <property type="component" value="Unassembled WGS sequence"/>
</dbReference>
<comment type="caution">
    <text evidence="1">The sequence shown here is derived from an EMBL/GenBank/DDBJ whole genome shotgun (WGS) entry which is preliminary data.</text>
</comment>
<gene>
    <name evidence="1" type="ORF">P4T90_10285</name>
</gene>
<keyword evidence="2" id="KW-1185">Reference proteome</keyword>
<evidence type="ECO:0000313" key="1">
    <source>
        <dbReference type="EMBL" id="MED1203467.1"/>
    </source>
</evidence>